<accession>A0ABP8AY60</accession>
<comment type="caution">
    <text evidence="1">The sequence shown here is derived from an EMBL/GenBank/DDBJ whole genome shotgun (WGS) entry which is preliminary data.</text>
</comment>
<gene>
    <name evidence="1" type="ORF">GCM10022252_36280</name>
</gene>
<protein>
    <recommendedName>
        <fullName evidence="3">RiboL-PSP-HEPN domain-containing protein</fullName>
    </recommendedName>
</protein>
<organism evidence="1 2">
    <name type="scientific">Streptosporangium oxazolinicum</name>
    <dbReference type="NCBI Taxonomy" id="909287"/>
    <lineage>
        <taxon>Bacteria</taxon>
        <taxon>Bacillati</taxon>
        <taxon>Actinomycetota</taxon>
        <taxon>Actinomycetes</taxon>
        <taxon>Streptosporangiales</taxon>
        <taxon>Streptosporangiaceae</taxon>
        <taxon>Streptosporangium</taxon>
    </lineage>
</organism>
<proteinExistence type="predicted"/>
<evidence type="ECO:0000313" key="1">
    <source>
        <dbReference type="EMBL" id="GAA4193413.1"/>
    </source>
</evidence>
<sequence>MGVAARVPLLEYLSYYHIAEHFFEKVFQDDLVERVRLTITDPSFSVRRSKDIQDLIKIVTKSQRQVREEGGRNELRSLQLTLERFVDRDRLVNDLNAYDSSLVAHYGSNAVAFADADKVDLQESDLGRVFGALSRRIYKVRNSLVHAKDGAYPRYAPFMHDVDLSQEVPLMRFISEQIIIAHGKVI</sequence>
<keyword evidence="2" id="KW-1185">Reference proteome</keyword>
<name>A0ABP8AY60_9ACTN</name>
<dbReference type="EMBL" id="BAABAQ010000006">
    <property type="protein sequence ID" value="GAA4193413.1"/>
    <property type="molecule type" value="Genomic_DNA"/>
</dbReference>
<evidence type="ECO:0000313" key="2">
    <source>
        <dbReference type="Proteomes" id="UP001501251"/>
    </source>
</evidence>
<reference evidence="2" key="1">
    <citation type="journal article" date="2019" name="Int. J. Syst. Evol. Microbiol.">
        <title>The Global Catalogue of Microorganisms (GCM) 10K type strain sequencing project: providing services to taxonomists for standard genome sequencing and annotation.</title>
        <authorList>
            <consortium name="The Broad Institute Genomics Platform"/>
            <consortium name="The Broad Institute Genome Sequencing Center for Infectious Disease"/>
            <person name="Wu L."/>
            <person name="Ma J."/>
        </authorList>
    </citation>
    <scope>NUCLEOTIDE SEQUENCE [LARGE SCALE GENOMIC DNA]</scope>
    <source>
        <strain evidence="2">JCM 17388</strain>
    </source>
</reference>
<evidence type="ECO:0008006" key="3">
    <source>
        <dbReference type="Google" id="ProtNLM"/>
    </source>
</evidence>
<dbReference type="Proteomes" id="UP001501251">
    <property type="component" value="Unassembled WGS sequence"/>
</dbReference>